<sequence>MNNENLIYLLCFPFGGGGASVYSEWNKQLSPKIEVVPIQLAGREREIAEDPFTDLNKAADHYAKIIGDKYANKRIAFFGHCFLGSTLAFEVIRRLESAPAVKIEHLFASAAFSPSSIRDYDIDLEKEDEFITKVEKLTGLKNEAFNIPELKELLMPTFKADFKMDIEYPVNDATVNIPISAIYADNDTFVSKDEVKKWKLHTRKDYELYEVEGEHMYLLGRADFALHIVEKSLLNYLEGSE</sequence>
<dbReference type="Proteomes" id="UP000640274">
    <property type="component" value="Unassembled WGS sequence"/>
</dbReference>
<protein>
    <submittedName>
        <fullName evidence="3">Thioesterase</fullName>
    </submittedName>
</protein>
<dbReference type="AlphaFoldDB" id="A0A934J620"/>
<dbReference type="InterPro" id="IPR029058">
    <property type="entry name" value="AB_hydrolase_fold"/>
</dbReference>
<proteinExistence type="inferred from homology"/>
<dbReference type="EMBL" id="JAELUP010000072">
    <property type="protein sequence ID" value="MBJ6362389.1"/>
    <property type="molecule type" value="Genomic_DNA"/>
</dbReference>
<dbReference type="InterPro" id="IPR001031">
    <property type="entry name" value="Thioesterase"/>
</dbReference>
<accession>A0A934J620</accession>
<dbReference type="GO" id="GO:0008610">
    <property type="term" value="P:lipid biosynthetic process"/>
    <property type="evidence" value="ECO:0007669"/>
    <property type="project" value="TreeGrafter"/>
</dbReference>
<dbReference type="Gene3D" id="3.40.50.1820">
    <property type="entry name" value="alpha/beta hydrolase"/>
    <property type="match status" value="1"/>
</dbReference>
<name>A0A934J620_9BACL</name>
<evidence type="ECO:0000259" key="2">
    <source>
        <dbReference type="Pfam" id="PF00975"/>
    </source>
</evidence>
<keyword evidence="4" id="KW-1185">Reference proteome</keyword>
<dbReference type="SUPFAM" id="SSF53474">
    <property type="entry name" value="alpha/beta-Hydrolases"/>
    <property type="match status" value="1"/>
</dbReference>
<organism evidence="3 4">
    <name type="scientific">Paenibacillus roseus</name>
    <dbReference type="NCBI Taxonomy" id="2798579"/>
    <lineage>
        <taxon>Bacteria</taxon>
        <taxon>Bacillati</taxon>
        <taxon>Bacillota</taxon>
        <taxon>Bacilli</taxon>
        <taxon>Bacillales</taxon>
        <taxon>Paenibacillaceae</taxon>
        <taxon>Paenibacillus</taxon>
    </lineage>
</organism>
<dbReference type="PANTHER" id="PTHR11487:SF0">
    <property type="entry name" value="S-ACYL FATTY ACID SYNTHASE THIOESTERASE, MEDIUM CHAIN"/>
    <property type="match status" value="1"/>
</dbReference>
<comment type="caution">
    <text evidence="3">The sequence shown here is derived from an EMBL/GenBank/DDBJ whole genome shotgun (WGS) entry which is preliminary data.</text>
</comment>
<dbReference type="Pfam" id="PF00975">
    <property type="entry name" value="Thioesterase"/>
    <property type="match status" value="1"/>
</dbReference>
<reference evidence="3" key="1">
    <citation type="submission" date="2020-12" db="EMBL/GenBank/DDBJ databases">
        <authorList>
            <person name="Huq M.A."/>
        </authorList>
    </citation>
    <scope>NUCLEOTIDE SEQUENCE</scope>
    <source>
        <strain evidence="3">MAHUQ-46</strain>
    </source>
</reference>
<evidence type="ECO:0000256" key="1">
    <source>
        <dbReference type="ARBA" id="ARBA00007169"/>
    </source>
</evidence>
<dbReference type="InterPro" id="IPR012223">
    <property type="entry name" value="TEII"/>
</dbReference>
<comment type="similarity">
    <text evidence="1">Belongs to the thioesterase family.</text>
</comment>
<evidence type="ECO:0000313" key="3">
    <source>
        <dbReference type="EMBL" id="MBJ6362389.1"/>
    </source>
</evidence>
<feature type="domain" description="Thioesterase" evidence="2">
    <location>
        <begin position="9"/>
        <end position="225"/>
    </location>
</feature>
<evidence type="ECO:0000313" key="4">
    <source>
        <dbReference type="Proteomes" id="UP000640274"/>
    </source>
</evidence>
<gene>
    <name evidence="3" type="ORF">JFN88_14075</name>
</gene>
<dbReference type="RefSeq" id="WP_199019936.1">
    <property type="nucleotide sequence ID" value="NZ_JAELUP010000072.1"/>
</dbReference>
<dbReference type="PANTHER" id="PTHR11487">
    <property type="entry name" value="THIOESTERASE"/>
    <property type="match status" value="1"/>
</dbReference>